<dbReference type="SUPFAM" id="SSF81383">
    <property type="entry name" value="F-box domain"/>
    <property type="match status" value="1"/>
</dbReference>
<dbReference type="PANTHER" id="PTHR47123:SF15">
    <property type="entry name" value="F-BOX PROTEIN SKIP23"/>
    <property type="match status" value="1"/>
</dbReference>
<gene>
    <name evidence="3" type="ORF">RchiOBHm_Chr2g0099621</name>
</gene>
<name>A0A2P6RLX7_ROSCH</name>
<feature type="domain" description="F-box" evidence="1">
    <location>
        <begin position="5"/>
        <end position="44"/>
    </location>
</feature>
<dbReference type="OrthoDB" id="1156882at2759"/>
<reference evidence="3 4" key="1">
    <citation type="journal article" date="2018" name="Nat. Genet.">
        <title>The Rosa genome provides new insights in the design of modern roses.</title>
        <authorList>
            <person name="Bendahmane M."/>
        </authorList>
    </citation>
    <scope>NUCLEOTIDE SEQUENCE [LARGE SCALE GENOMIC DNA]</scope>
    <source>
        <strain evidence="4">cv. Old Blush</strain>
    </source>
</reference>
<evidence type="ECO:0000313" key="3">
    <source>
        <dbReference type="EMBL" id="PRQ47434.1"/>
    </source>
</evidence>
<dbReference type="EMBL" id="PDCK01000040">
    <property type="protein sequence ID" value="PRQ47434.1"/>
    <property type="molecule type" value="Genomic_DNA"/>
</dbReference>
<dbReference type="Pfam" id="PF03478">
    <property type="entry name" value="Beta-prop_KIB1-4"/>
    <property type="match status" value="1"/>
</dbReference>
<organism evidence="3 4">
    <name type="scientific">Rosa chinensis</name>
    <name type="common">China rose</name>
    <dbReference type="NCBI Taxonomy" id="74649"/>
    <lineage>
        <taxon>Eukaryota</taxon>
        <taxon>Viridiplantae</taxon>
        <taxon>Streptophyta</taxon>
        <taxon>Embryophyta</taxon>
        <taxon>Tracheophyta</taxon>
        <taxon>Spermatophyta</taxon>
        <taxon>Magnoliopsida</taxon>
        <taxon>eudicotyledons</taxon>
        <taxon>Gunneridae</taxon>
        <taxon>Pentapetalae</taxon>
        <taxon>rosids</taxon>
        <taxon>fabids</taxon>
        <taxon>Rosales</taxon>
        <taxon>Rosaceae</taxon>
        <taxon>Rosoideae</taxon>
        <taxon>Rosoideae incertae sedis</taxon>
        <taxon>Rosa</taxon>
    </lineage>
</organism>
<dbReference type="PANTHER" id="PTHR47123">
    <property type="entry name" value="F-BOX PROTEIN SKIP23"/>
    <property type="match status" value="1"/>
</dbReference>
<protein>
    <submittedName>
        <fullName evidence="3">Putative F-box domain-containing protein</fullName>
    </submittedName>
</protein>
<accession>A0A2P6RLX7</accession>
<keyword evidence="4" id="KW-1185">Reference proteome</keyword>
<comment type="caution">
    <text evidence="3">The sequence shown here is derived from an EMBL/GenBank/DDBJ whole genome shotgun (WGS) entry which is preliminary data.</text>
</comment>
<dbReference type="AlphaFoldDB" id="A0A2P6RLX7"/>
<dbReference type="Proteomes" id="UP000238479">
    <property type="component" value="Chromosome 2"/>
</dbReference>
<dbReference type="Gramene" id="PRQ47434">
    <property type="protein sequence ID" value="PRQ47434"/>
    <property type="gene ID" value="RchiOBHm_Chr2g0099621"/>
</dbReference>
<evidence type="ECO:0000313" key="4">
    <source>
        <dbReference type="Proteomes" id="UP000238479"/>
    </source>
</evidence>
<evidence type="ECO:0000259" key="1">
    <source>
        <dbReference type="Pfam" id="PF00646"/>
    </source>
</evidence>
<feature type="domain" description="KIB1-4 beta-propeller" evidence="2">
    <location>
        <begin position="87"/>
        <end position="330"/>
    </location>
</feature>
<dbReference type="InterPro" id="IPR001810">
    <property type="entry name" value="F-box_dom"/>
</dbReference>
<proteinExistence type="predicted"/>
<sequence length="363" mass="41613">MAGRDIPDELIEIILKHLDLTNETDINRFRAVCQSWRSSIPRFERKLLLPNRFEIESDSWTHCFLPSKTESIVYHITPLADDPDRKQRGWLIRLDSDGKLVDPLSQTDYKGRTPFRPKVINFLDFRVFELARTYCSGHWNKMAVSENLDVPAVMMLRDKILYGGKLGLHVRDATKLYLNPDYPDGVSLNRKTKTPVDDVIFYQGKFYAVTESGGAIVMDSSCNFKAVYVPWTICNFISCDKKMYLVESLGELLLVERLGPRFIGEGYLGDNVLNKEVVFMVYKLEEREGWVEMKASELSDRILFVADGLFSFSVSAKEFPGCRGSCIYFSYERRVARGTPKSIWSVQLIYAKGIAVRILSSQC</sequence>
<dbReference type="InterPro" id="IPR051304">
    <property type="entry name" value="SCF_F-box_domain"/>
</dbReference>
<dbReference type="InterPro" id="IPR036047">
    <property type="entry name" value="F-box-like_dom_sf"/>
</dbReference>
<dbReference type="InterPro" id="IPR005174">
    <property type="entry name" value="KIB1-4_b-propeller"/>
</dbReference>
<dbReference type="STRING" id="74649.A0A2P6RLX7"/>
<evidence type="ECO:0000259" key="2">
    <source>
        <dbReference type="Pfam" id="PF03478"/>
    </source>
</evidence>
<dbReference type="Pfam" id="PF00646">
    <property type="entry name" value="F-box"/>
    <property type="match status" value="1"/>
</dbReference>